<organism evidence="1">
    <name type="scientific">termite gut metagenome</name>
    <dbReference type="NCBI Taxonomy" id="433724"/>
    <lineage>
        <taxon>unclassified sequences</taxon>
        <taxon>metagenomes</taxon>
        <taxon>organismal metagenomes</taxon>
    </lineage>
</organism>
<gene>
    <name evidence="1" type="ORF">EZS27_013975</name>
</gene>
<name>A0A5J4RVE9_9ZZZZ</name>
<proteinExistence type="predicted"/>
<sequence>ENVNEEKNKKPLNEDDQDVSIDNLPSLLERLDVDKNKELTTEDKEFVKEIIAARQSGITERKKNIFNRLREEVMNALNPLLDESNDDIQSKQRLLSIEEKILNKEYDEDRLIEDVAYLLRVRDTIIT</sequence>
<feature type="non-terminal residue" evidence="1">
    <location>
        <position position="1"/>
    </location>
</feature>
<reference evidence="1" key="1">
    <citation type="submission" date="2019-03" db="EMBL/GenBank/DDBJ databases">
        <title>Single cell metagenomics reveals metabolic interactions within the superorganism composed of flagellate Streblomastix strix and complex community of Bacteroidetes bacteria on its surface.</title>
        <authorList>
            <person name="Treitli S.C."/>
            <person name="Kolisko M."/>
            <person name="Husnik F."/>
            <person name="Keeling P."/>
            <person name="Hampl V."/>
        </authorList>
    </citation>
    <scope>NUCLEOTIDE SEQUENCE</scope>
    <source>
        <strain evidence="1">STM</strain>
    </source>
</reference>
<dbReference type="AlphaFoldDB" id="A0A5J4RVE9"/>
<dbReference type="EMBL" id="SNRY01000653">
    <property type="protein sequence ID" value="KAA6337977.1"/>
    <property type="molecule type" value="Genomic_DNA"/>
</dbReference>
<accession>A0A5J4RVE9</accession>
<evidence type="ECO:0000313" key="1">
    <source>
        <dbReference type="EMBL" id="KAA6337977.1"/>
    </source>
</evidence>
<comment type="caution">
    <text evidence="1">The sequence shown here is derived from an EMBL/GenBank/DDBJ whole genome shotgun (WGS) entry which is preliminary data.</text>
</comment>
<protein>
    <submittedName>
        <fullName evidence="1">Uncharacterized protein</fullName>
    </submittedName>
</protein>